<dbReference type="SUPFAM" id="SSF55874">
    <property type="entry name" value="ATPase domain of HSP90 chaperone/DNA topoisomerase II/histidine kinase"/>
    <property type="match status" value="1"/>
</dbReference>
<evidence type="ECO:0000256" key="7">
    <source>
        <dbReference type="ARBA" id="ARBA00022741"/>
    </source>
</evidence>
<keyword evidence="11" id="KW-1133">Transmembrane helix</keyword>
<dbReference type="InterPro" id="IPR003661">
    <property type="entry name" value="HisK_dim/P_dom"/>
</dbReference>
<dbReference type="SUPFAM" id="SSF158472">
    <property type="entry name" value="HAMP domain-like"/>
    <property type="match status" value="1"/>
</dbReference>
<dbReference type="Pfam" id="PF02518">
    <property type="entry name" value="HATPase_c"/>
    <property type="match status" value="1"/>
</dbReference>
<dbReference type="SMART" id="SM00387">
    <property type="entry name" value="HATPase_c"/>
    <property type="match status" value="1"/>
</dbReference>
<dbReference type="Gene3D" id="1.10.287.130">
    <property type="match status" value="1"/>
</dbReference>
<reference evidence="14 15" key="1">
    <citation type="submission" date="2017-04" db="EMBL/GenBank/DDBJ databases">
        <title>Unexpected and diverse lifestyles within the genus Limnohabitans.</title>
        <authorList>
            <person name="Kasalicky V."/>
            <person name="Mehrshad M."/>
            <person name="Andrei S.-A."/>
            <person name="Salcher M."/>
            <person name="Kratochvilova H."/>
            <person name="Simek K."/>
            <person name="Ghai R."/>
        </authorList>
    </citation>
    <scope>NUCLEOTIDE SEQUENCE [LARGE SCALE GENOMIC DNA]</scope>
    <source>
        <strain evidence="14 15">II-B4</strain>
    </source>
</reference>
<dbReference type="InterPro" id="IPR004358">
    <property type="entry name" value="Sig_transdc_His_kin-like_C"/>
</dbReference>
<dbReference type="InterPro" id="IPR050980">
    <property type="entry name" value="2C_sensor_his_kinase"/>
</dbReference>
<evidence type="ECO:0000256" key="11">
    <source>
        <dbReference type="SAM" id="Phobius"/>
    </source>
</evidence>
<comment type="catalytic activity">
    <reaction evidence="1">
        <text>ATP + protein L-histidine = ADP + protein N-phospho-L-histidine.</text>
        <dbReference type="EC" id="2.7.13.3"/>
    </reaction>
</comment>
<dbReference type="EC" id="2.7.13.3" evidence="3"/>
<keyword evidence="6" id="KW-0808">Transferase</keyword>
<dbReference type="Gene3D" id="6.10.340.10">
    <property type="match status" value="1"/>
</dbReference>
<dbReference type="InterPro" id="IPR005467">
    <property type="entry name" value="His_kinase_dom"/>
</dbReference>
<evidence type="ECO:0000256" key="4">
    <source>
        <dbReference type="ARBA" id="ARBA00022475"/>
    </source>
</evidence>
<dbReference type="EMBL" id="NESN01000002">
    <property type="protein sequence ID" value="PUE54158.1"/>
    <property type="molecule type" value="Genomic_DNA"/>
</dbReference>
<protein>
    <recommendedName>
        <fullName evidence="3">histidine kinase</fullName>
        <ecNumber evidence="3">2.7.13.3</ecNumber>
    </recommendedName>
</protein>
<comment type="subcellular location">
    <subcellularLocation>
        <location evidence="2">Cell membrane</location>
        <topology evidence="2">Multi-pass membrane protein</topology>
    </subcellularLocation>
</comment>
<dbReference type="InterPro" id="IPR003594">
    <property type="entry name" value="HATPase_dom"/>
</dbReference>
<evidence type="ECO:0000259" key="13">
    <source>
        <dbReference type="PROSITE" id="PS50885"/>
    </source>
</evidence>
<dbReference type="PROSITE" id="PS50109">
    <property type="entry name" value="HIS_KIN"/>
    <property type="match status" value="1"/>
</dbReference>
<feature type="region of interest" description="Disordered" evidence="10">
    <location>
        <begin position="94"/>
        <end position="126"/>
    </location>
</feature>
<dbReference type="Pfam" id="PF00512">
    <property type="entry name" value="HisKA"/>
    <property type="match status" value="1"/>
</dbReference>
<accession>A0A315EBE6</accession>
<dbReference type="InterPro" id="IPR036890">
    <property type="entry name" value="HATPase_C_sf"/>
</dbReference>
<evidence type="ECO:0000256" key="5">
    <source>
        <dbReference type="ARBA" id="ARBA00022553"/>
    </source>
</evidence>
<keyword evidence="4" id="KW-1003">Cell membrane</keyword>
<evidence type="ECO:0000256" key="2">
    <source>
        <dbReference type="ARBA" id="ARBA00004651"/>
    </source>
</evidence>
<dbReference type="GO" id="GO:0005886">
    <property type="term" value="C:plasma membrane"/>
    <property type="evidence" value="ECO:0007669"/>
    <property type="project" value="UniProtKB-SubCell"/>
</dbReference>
<keyword evidence="11" id="KW-0812">Transmembrane</keyword>
<dbReference type="RefSeq" id="WP_108312143.1">
    <property type="nucleotide sequence ID" value="NZ_NESN01000002.1"/>
</dbReference>
<dbReference type="SUPFAM" id="SSF47384">
    <property type="entry name" value="Homodimeric domain of signal transducing histidine kinase"/>
    <property type="match status" value="1"/>
</dbReference>
<keyword evidence="5" id="KW-0597">Phosphoprotein</keyword>
<dbReference type="CDD" id="cd00075">
    <property type="entry name" value="HATPase"/>
    <property type="match status" value="1"/>
</dbReference>
<evidence type="ECO:0000256" key="8">
    <source>
        <dbReference type="ARBA" id="ARBA00022777"/>
    </source>
</evidence>
<dbReference type="OrthoDB" id="9804645at2"/>
<dbReference type="PANTHER" id="PTHR44936">
    <property type="entry name" value="SENSOR PROTEIN CREC"/>
    <property type="match status" value="1"/>
</dbReference>
<dbReference type="PROSITE" id="PS50885">
    <property type="entry name" value="HAMP"/>
    <property type="match status" value="1"/>
</dbReference>
<keyword evidence="8 14" id="KW-0418">Kinase</keyword>
<dbReference type="PRINTS" id="PR00344">
    <property type="entry name" value="BCTRLSENSOR"/>
</dbReference>
<evidence type="ECO:0000313" key="14">
    <source>
        <dbReference type="EMBL" id="PUE54158.1"/>
    </source>
</evidence>
<gene>
    <name evidence="14" type="ORF">B9Z37_06240</name>
</gene>
<dbReference type="CDD" id="cd00082">
    <property type="entry name" value="HisKA"/>
    <property type="match status" value="1"/>
</dbReference>
<dbReference type="GO" id="GO:0000155">
    <property type="term" value="F:phosphorelay sensor kinase activity"/>
    <property type="evidence" value="ECO:0007669"/>
    <property type="project" value="InterPro"/>
</dbReference>
<dbReference type="GO" id="GO:0005524">
    <property type="term" value="F:ATP binding"/>
    <property type="evidence" value="ECO:0007669"/>
    <property type="project" value="UniProtKB-KW"/>
</dbReference>
<dbReference type="SMART" id="SM00388">
    <property type="entry name" value="HisKA"/>
    <property type="match status" value="1"/>
</dbReference>
<name>A0A315EBE6_9BURK</name>
<proteinExistence type="predicted"/>
<evidence type="ECO:0000256" key="6">
    <source>
        <dbReference type="ARBA" id="ARBA00022679"/>
    </source>
</evidence>
<evidence type="ECO:0000313" key="15">
    <source>
        <dbReference type="Proteomes" id="UP000250790"/>
    </source>
</evidence>
<feature type="transmembrane region" description="Helical" evidence="11">
    <location>
        <begin position="14"/>
        <end position="37"/>
    </location>
</feature>
<dbReference type="InterPro" id="IPR003660">
    <property type="entry name" value="HAMP_dom"/>
</dbReference>
<evidence type="ECO:0000256" key="3">
    <source>
        <dbReference type="ARBA" id="ARBA00012438"/>
    </source>
</evidence>
<keyword evidence="15" id="KW-1185">Reference proteome</keyword>
<keyword evidence="7" id="KW-0547">Nucleotide-binding</keyword>
<feature type="domain" description="Histidine kinase" evidence="12">
    <location>
        <begin position="223"/>
        <end position="436"/>
    </location>
</feature>
<evidence type="ECO:0000256" key="9">
    <source>
        <dbReference type="ARBA" id="ARBA00022840"/>
    </source>
</evidence>
<evidence type="ECO:0000256" key="10">
    <source>
        <dbReference type="SAM" id="MobiDB-lite"/>
    </source>
</evidence>
<dbReference type="Proteomes" id="UP000250790">
    <property type="component" value="Unassembled WGS sequence"/>
</dbReference>
<feature type="domain" description="HAMP" evidence="13">
    <location>
        <begin position="163"/>
        <end position="215"/>
    </location>
</feature>
<feature type="transmembrane region" description="Helical" evidence="11">
    <location>
        <begin position="143"/>
        <end position="162"/>
    </location>
</feature>
<sequence length="440" mass="47725">MALKALSRQWSRHLYLRIWLAVVAGVALLMLVVGWAWRASVEHNSPAPAPREWVVLNADGEVLATTSRRPGPGAPLEFDLTLPDGQQLQLRVQRNGERADPPDMGQPPGGRMSSPHRAAHPSAHVPPHVRNEPPWWAKPPYGFFWMLGLIGLAVALGLYPVVRRLTLRLEGLQRGVQRWGDGDLSVRVPVQGDDEVADLSQRFNAAAERIEGLMASQKSLLANASHELRSPLARIRMGLELMAAPAADAAVQQRTRTEILRNMSELDQLIDEILLASRLDAKEVDIGKVEAVDLVGLCAEECARVGAMLEVPQGLAQLEVQGVTKLLRRMVRNLLENARRYGAAGADGGDVVLSLAQQGQQVHIQVSDQGPGVPLAWRDRIFEPFFRLPGASERVGGVGLGLSLVKSIAERHGGAVHCADRAGGGACFEVDLPQSKTANT</sequence>
<dbReference type="CDD" id="cd06225">
    <property type="entry name" value="HAMP"/>
    <property type="match status" value="1"/>
</dbReference>
<keyword evidence="9" id="KW-0067">ATP-binding</keyword>
<evidence type="ECO:0000259" key="12">
    <source>
        <dbReference type="PROSITE" id="PS50109"/>
    </source>
</evidence>
<dbReference type="Pfam" id="PF00672">
    <property type="entry name" value="HAMP"/>
    <property type="match status" value="1"/>
</dbReference>
<keyword evidence="11" id="KW-0472">Membrane</keyword>
<organism evidence="14 15">
    <name type="scientific">Limnohabitans parvus II-B4</name>
    <dbReference type="NCBI Taxonomy" id="1293052"/>
    <lineage>
        <taxon>Bacteria</taxon>
        <taxon>Pseudomonadati</taxon>
        <taxon>Pseudomonadota</taxon>
        <taxon>Betaproteobacteria</taxon>
        <taxon>Burkholderiales</taxon>
        <taxon>Comamonadaceae</taxon>
        <taxon>Limnohabitans</taxon>
    </lineage>
</organism>
<dbReference type="Gene3D" id="3.30.565.10">
    <property type="entry name" value="Histidine kinase-like ATPase, C-terminal domain"/>
    <property type="match status" value="1"/>
</dbReference>
<evidence type="ECO:0000256" key="1">
    <source>
        <dbReference type="ARBA" id="ARBA00000085"/>
    </source>
</evidence>
<dbReference type="SMART" id="SM00304">
    <property type="entry name" value="HAMP"/>
    <property type="match status" value="1"/>
</dbReference>
<dbReference type="PANTHER" id="PTHR44936:SF10">
    <property type="entry name" value="SENSOR PROTEIN RSTB"/>
    <property type="match status" value="1"/>
</dbReference>
<comment type="caution">
    <text evidence="14">The sequence shown here is derived from an EMBL/GenBank/DDBJ whole genome shotgun (WGS) entry which is preliminary data.</text>
</comment>
<dbReference type="InterPro" id="IPR036097">
    <property type="entry name" value="HisK_dim/P_sf"/>
</dbReference>
<dbReference type="AlphaFoldDB" id="A0A315EBE6"/>